<dbReference type="HOGENOM" id="CLU_050494_0_0_9"/>
<sequence length="316" mass="35083">MSKKSKLLTLTLLTGFLIVLYLSLGLTPTIWRYALKLRLRKLAGILIVAAAIGSAATIFQTITNNRILTPSVLGLNSLYLFLQSFLVFFLGSANLIKLGVQFNFILSVLLMVGAAFILFQFLFKKEEHNIFLLLLLGLVMGTFFRSLATFIQVLIDPNEFMLIQDRSFASFNNLNLELLYLAVPGLLIVLFILYKNLNILDVLSLGRENAINLGVDYEKSVKLVLILTSILISISTALVGPITFLGILVVNLARELMQTYKHKFLLAASILSSIIALVGGQLLTEKIFNFATPISVLINFIGGFYLIIILTKETKL</sequence>
<evidence type="ECO:0000256" key="7">
    <source>
        <dbReference type="ARBA" id="ARBA00023136"/>
    </source>
</evidence>
<dbReference type="GO" id="GO:0022857">
    <property type="term" value="F:transmembrane transporter activity"/>
    <property type="evidence" value="ECO:0007669"/>
    <property type="project" value="InterPro"/>
</dbReference>
<evidence type="ECO:0000256" key="6">
    <source>
        <dbReference type="ARBA" id="ARBA00022989"/>
    </source>
</evidence>
<feature type="transmembrane region" description="Helical" evidence="8">
    <location>
        <begin position="42"/>
        <end position="62"/>
    </location>
</feature>
<dbReference type="PANTHER" id="PTHR30472:SF19">
    <property type="entry name" value="PETROBACTIN IMPORT SYSTEM PERMEASE PROTEIN YCLO"/>
    <property type="match status" value="1"/>
</dbReference>
<dbReference type="AlphaFoldDB" id="E3DME3"/>
<feature type="transmembrane region" description="Helical" evidence="8">
    <location>
        <begin position="68"/>
        <end position="90"/>
    </location>
</feature>
<feature type="transmembrane region" description="Helical" evidence="8">
    <location>
        <begin position="223"/>
        <end position="252"/>
    </location>
</feature>
<feature type="transmembrane region" description="Helical" evidence="8">
    <location>
        <begin position="176"/>
        <end position="194"/>
    </location>
</feature>
<dbReference type="Pfam" id="PF01032">
    <property type="entry name" value="FecCD"/>
    <property type="match status" value="1"/>
</dbReference>
<reference evidence="10" key="1">
    <citation type="submission" date="2010-10" db="EMBL/GenBank/DDBJ databases">
        <title>The complete genome of Halanaerobium praevalens DSM 2228.</title>
        <authorList>
            <consortium name="US DOE Joint Genome Institute (JGI-PGF)"/>
            <person name="Lucas S."/>
            <person name="Copeland A."/>
            <person name="Lapidus A."/>
            <person name="Glavina del Rio T."/>
            <person name="Dalin E."/>
            <person name="Tice H."/>
            <person name="Bruce D."/>
            <person name="Goodwin L."/>
            <person name="Pitluck S."/>
            <person name="Kyrpides N."/>
            <person name="Mavromatis K."/>
            <person name="Ivanova N."/>
            <person name="Ovchinnikova G."/>
            <person name="Chertkov O."/>
            <person name="Detter J.C."/>
            <person name="Han C."/>
            <person name="Larimer F."/>
            <person name="Land M."/>
            <person name="Hauser L."/>
            <person name="Markowitz V."/>
            <person name="Cheng J.-F."/>
            <person name="Hugenholtz P."/>
            <person name="Woyke T."/>
            <person name="Wu D."/>
            <person name="Tindall B."/>
            <person name="Pomrenke H.G."/>
            <person name="Brambilla E."/>
            <person name="Klenk H.-P."/>
            <person name="Eisen J.A."/>
        </authorList>
    </citation>
    <scope>NUCLEOTIDE SEQUENCE [LARGE SCALE GENOMIC DNA]</scope>
    <source>
        <strain evidence="10">ATCC 33744 / DSM 2228 / GSL</strain>
    </source>
</reference>
<dbReference type="EMBL" id="CP002175">
    <property type="protein sequence ID" value="ADO76336.1"/>
    <property type="molecule type" value="Genomic_DNA"/>
</dbReference>
<feature type="transmembrane region" description="Helical" evidence="8">
    <location>
        <begin position="129"/>
        <end position="155"/>
    </location>
</feature>
<evidence type="ECO:0000256" key="1">
    <source>
        <dbReference type="ARBA" id="ARBA00004651"/>
    </source>
</evidence>
<feature type="transmembrane region" description="Helical" evidence="8">
    <location>
        <begin position="290"/>
        <end position="310"/>
    </location>
</feature>
<feature type="transmembrane region" description="Helical" evidence="8">
    <location>
        <begin position="102"/>
        <end position="123"/>
    </location>
</feature>
<evidence type="ECO:0000256" key="3">
    <source>
        <dbReference type="ARBA" id="ARBA00022448"/>
    </source>
</evidence>
<comment type="subcellular location">
    <subcellularLocation>
        <location evidence="1">Cell membrane</location>
        <topology evidence="1">Multi-pass membrane protein</topology>
    </subcellularLocation>
</comment>
<reference evidence="9 10" key="2">
    <citation type="journal article" date="2011" name="Stand. Genomic Sci.">
        <title>Complete genome sequence of the extremely halophilic Halanaerobium praevalens type strain (GSL).</title>
        <authorList>
            <person name="Ivanova N."/>
            <person name="Sikorski J."/>
            <person name="Chertkov O."/>
            <person name="Nolan M."/>
            <person name="Lucas S."/>
            <person name="Hammon N."/>
            <person name="Deshpande S."/>
            <person name="Cheng J.F."/>
            <person name="Tapia R."/>
            <person name="Han C."/>
            <person name="Goodwin L."/>
            <person name="Pitluck S."/>
            <person name="Huntemann M."/>
            <person name="Liolios K."/>
            <person name="Pagani I."/>
            <person name="Mavromatis K."/>
            <person name="Ovchinikova G."/>
            <person name="Pati A."/>
            <person name="Chen A."/>
            <person name="Palaniappan K."/>
            <person name="Land M."/>
            <person name="Hauser L."/>
            <person name="Brambilla E.M."/>
            <person name="Kannan K.P."/>
            <person name="Rohde M."/>
            <person name="Tindall B.J."/>
            <person name="Goker M."/>
            <person name="Detter J.C."/>
            <person name="Woyke T."/>
            <person name="Bristow J."/>
            <person name="Eisen J.A."/>
            <person name="Markowitz V."/>
            <person name="Hugenholtz P."/>
            <person name="Kyrpides N.C."/>
            <person name="Klenk H.P."/>
            <person name="Lapidus A."/>
        </authorList>
    </citation>
    <scope>NUCLEOTIDE SEQUENCE [LARGE SCALE GENOMIC DNA]</scope>
    <source>
        <strain evidence="10">ATCC 33744 / DSM 2228 / GSL</strain>
    </source>
</reference>
<keyword evidence="5 8" id="KW-0812">Transmembrane</keyword>
<dbReference type="SUPFAM" id="SSF81345">
    <property type="entry name" value="ABC transporter involved in vitamin B12 uptake, BtuC"/>
    <property type="match status" value="1"/>
</dbReference>
<evidence type="ECO:0000256" key="5">
    <source>
        <dbReference type="ARBA" id="ARBA00022692"/>
    </source>
</evidence>
<dbReference type="GO" id="GO:0033214">
    <property type="term" value="P:siderophore-iron import into cell"/>
    <property type="evidence" value="ECO:0007669"/>
    <property type="project" value="TreeGrafter"/>
</dbReference>
<feature type="transmembrane region" description="Helical" evidence="8">
    <location>
        <begin position="12"/>
        <end position="35"/>
    </location>
</feature>
<comment type="similarity">
    <text evidence="2">Belongs to the binding-protein-dependent transport system permease family. FecCD subfamily.</text>
</comment>
<dbReference type="InterPro" id="IPR037294">
    <property type="entry name" value="ABC_BtuC-like"/>
</dbReference>
<dbReference type="STRING" id="572479.Hprae_0179"/>
<evidence type="ECO:0000313" key="9">
    <source>
        <dbReference type="EMBL" id="ADO76336.1"/>
    </source>
</evidence>
<dbReference type="InterPro" id="IPR000522">
    <property type="entry name" value="ABC_transptr_permease_BtuC"/>
</dbReference>
<evidence type="ECO:0000256" key="8">
    <source>
        <dbReference type="SAM" id="Phobius"/>
    </source>
</evidence>
<evidence type="ECO:0000313" key="10">
    <source>
        <dbReference type="Proteomes" id="UP000006866"/>
    </source>
</evidence>
<dbReference type="OrthoDB" id="9796260at2"/>
<gene>
    <name evidence="9" type="ordered locus">Hprae_0179</name>
</gene>
<dbReference type="PATRIC" id="fig|572479.3.peg.180"/>
<keyword evidence="6 8" id="KW-1133">Transmembrane helix</keyword>
<keyword evidence="7 8" id="KW-0472">Membrane</keyword>
<dbReference type="eggNOG" id="COG4605">
    <property type="taxonomic scope" value="Bacteria"/>
</dbReference>
<keyword evidence="10" id="KW-1185">Reference proteome</keyword>
<feature type="transmembrane region" description="Helical" evidence="8">
    <location>
        <begin position="264"/>
        <end position="284"/>
    </location>
</feature>
<name>E3DME3_HALPG</name>
<dbReference type="KEGG" id="hpk:Hprae_0179"/>
<dbReference type="GO" id="GO:0005886">
    <property type="term" value="C:plasma membrane"/>
    <property type="evidence" value="ECO:0007669"/>
    <property type="project" value="UniProtKB-SubCell"/>
</dbReference>
<accession>E3DME3</accession>
<keyword evidence="4" id="KW-1003">Cell membrane</keyword>
<protein>
    <submittedName>
        <fullName evidence="9">Transport system permease protein</fullName>
    </submittedName>
</protein>
<evidence type="ECO:0000256" key="2">
    <source>
        <dbReference type="ARBA" id="ARBA00007935"/>
    </source>
</evidence>
<proteinExistence type="inferred from homology"/>
<evidence type="ECO:0000256" key="4">
    <source>
        <dbReference type="ARBA" id="ARBA00022475"/>
    </source>
</evidence>
<dbReference type="Proteomes" id="UP000006866">
    <property type="component" value="Chromosome"/>
</dbReference>
<keyword evidence="3" id="KW-0813">Transport</keyword>
<dbReference type="RefSeq" id="WP_014552371.1">
    <property type="nucleotide sequence ID" value="NC_017455.1"/>
</dbReference>
<dbReference type="PANTHER" id="PTHR30472">
    <property type="entry name" value="FERRIC ENTEROBACTIN TRANSPORT SYSTEM PERMEASE PROTEIN"/>
    <property type="match status" value="1"/>
</dbReference>
<dbReference type="Gene3D" id="1.10.3470.10">
    <property type="entry name" value="ABC transporter involved in vitamin B12 uptake, BtuC"/>
    <property type="match status" value="1"/>
</dbReference>
<organism evidence="9 10">
    <name type="scientific">Halanaerobium praevalens (strain ATCC 33744 / DSM 2228 / GSL)</name>
    <dbReference type="NCBI Taxonomy" id="572479"/>
    <lineage>
        <taxon>Bacteria</taxon>
        <taxon>Bacillati</taxon>
        <taxon>Bacillota</taxon>
        <taxon>Clostridia</taxon>
        <taxon>Halanaerobiales</taxon>
        <taxon>Halanaerobiaceae</taxon>
        <taxon>Halanaerobium</taxon>
    </lineage>
</organism>